<dbReference type="EMBL" id="CAEZUY010000065">
    <property type="protein sequence ID" value="CAB4616412.1"/>
    <property type="molecule type" value="Genomic_DNA"/>
</dbReference>
<proteinExistence type="predicted"/>
<dbReference type="AlphaFoldDB" id="A0A6J6HRF8"/>
<organism evidence="1">
    <name type="scientific">freshwater metagenome</name>
    <dbReference type="NCBI Taxonomy" id="449393"/>
    <lineage>
        <taxon>unclassified sequences</taxon>
        <taxon>metagenomes</taxon>
        <taxon>ecological metagenomes</taxon>
    </lineage>
</organism>
<gene>
    <name evidence="1" type="ORF">UFOPK1863_00737</name>
</gene>
<sequence length="40" mass="4002">MIAWVAGATSIGTALMIPGVMLIATTFSAHLGASEPTKAN</sequence>
<name>A0A6J6HRF8_9ZZZZ</name>
<protein>
    <submittedName>
        <fullName evidence="1">Unannotated protein</fullName>
    </submittedName>
</protein>
<reference evidence="1" key="1">
    <citation type="submission" date="2020-05" db="EMBL/GenBank/DDBJ databases">
        <authorList>
            <person name="Chiriac C."/>
            <person name="Salcher M."/>
            <person name="Ghai R."/>
            <person name="Kavagutti S V."/>
        </authorList>
    </citation>
    <scope>NUCLEOTIDE SEQUENCE</scope>
</reference>
<evidence type="ECO:0000313" key="1">
    <source>
        <dbReference type="EMBL" id="CAB4616412.1"/>
    </source>
</evidence>
<accession>A0A6J6HRF8</accession>